<feature type="region of interest" description="Disordered" evidence="1">
    <location>
        <begin position="15"/>
        <end position="119"/>
    </location>
</feature>
<proteinExistence type="predicted"/>
<dbReference type="Ensembl" id="ENSMPUT00000008422.1">
    <property type="protein sequence ID" value="ENSMPUP00000008289.1"/>
    <property type="gene ID" value="ENSMPUG00000008352.1"/>
</dbReference>
<feature type="compositionally biased region" description="Basic and acidic residues" evidence="1">
    <location>
        <begin position="25"/>
        <end position="41"/>
    </location>
</feature>
<sequence length="119" mass="12776">MRILTQAEVTCLRGGWGRCSNRQSSKTERVHANGAEVEGKADSVPSAQPDTLTPGPRLEPKSSQMPNQLTHPGTSGGRWIHFFGAGAQPRPTGSCHEKEPSLATPTVQHPGHGQRHRPA</sequence>
<dbReference type="InParanoid" id="M3YAD2"/>
<protein>
    <submittedName>
        <fullName evidence="2">Uncharacterized protein</fullName>
    </submittedName>
</protein>
<dbReference type="EMBL" id="AEYP01016611">
    <property type="status" value="NOT_ANNOTATED_CDS"/>
    <property type="molecule type" value="Genomic_DNA"/>
</dbReference>
<reference evidence="2" key="1">
    <citation type="submission" date="2024-06" db="UniProtKB">
        <authorList>
            <consortium name="Ensembl"/>
        </authorList>
    </citation>
    <scope>IDENTIFICATION</scope>
</reference>
<organism evidence="2">
    <name type="scientific">Mustela putorius furo</name>
    <name type="common">European domestic ferret</name>
    <name type="synonym">Mustela furo</name>
    <dbReference type="NCBI Taxonomy" id="9669"/>
    <lineage>
        <taxon>Eukaryota</taxon>
        <taxon>Metazoa</taxon>
        <taxon>Chordata</taxon>
        <taxon>Craniata</taxon>
        <taxon>Vertebrata</taxon>
        <taxon>Euteleostomi</taxon>
        <taxon>Mammalia</taxon>
        <taxon>Eutheria</taxon>
        <taxon>Laurasiatheria</taxon>
        <taxon>Carnivora</taxon>
        <taxon>Caniformia</taxon>
        <taxon>Musteloidea</taxon>
        <taxon>Mustelidae</taxon>
        <taxon>Mustelinae</taxon>
        <taxon>Mustela</taxon>
    </lineage>
</organism>
<dbReference type="AlphaFoldDB" id="M3YAD2"/>
<evidence type="ECO:0000313" key="2">
    <source>
        <dbReference type="Ensembl" id="ENSMPUP00000008289.1"/>
    </source>
</evidence>
<evidence type="ECO:0000256" key="1">
    <source>
        <dbReference type="SAM" id="MobiDB-lite"/>
    </source>
</evidence>
<dbReference type="EMBL" id="AEYP01016612">
    <property type="status" value="NOT_ANNOTATED_CDS"/>
    <property type="molecule type" value="Genomic_DNA"/>
</dbReference>
<feature type="compositionally biased region" description="Polar residues" evidence="1">
    <location>
        <begin position="61"/>
        <end position="73"/>
    </location>
</feature>
<dbReference type="HOGENOM" id="CLU_2060724_0_0_1"/>
<name>M3YAD2_MUSPF</name>
<accession>M3YAD2</accession>